<dbReference type="GO" id="GO:0016747">
    <property type="term" value="F:acyltransferase activity, transferring groups other than amino-acyl groups"/>
    <property type="evidence" value="ECO:0007669"/>
    <property type="project" value="InterPro"/>
</dbReference>
<evidence type="ECO:0000313" key="4">
    <source>
        <dbReference type="Proteomes" id="UP000649345"/>
    </source>
</evidence>
<feature type="transmembrane region" description="Helical" evidence="1">
    <location>
        <begin position="148"/>
        <end position="166"/>
    </location>
</feature>
<dbReference type="AlphaFoldDB" id="A0A923RMU1"/>
<feature type="transmembrane region" description="Helical" evidence="1">
    <location>
        <begin position="261"/>
        <end position="282"/>
    </location>
</feature>
<reference evidence="3" key="1">
    <citation type="submission" date="2020-08" db="EMBL/GenBank/DDBJ databases">
        <title>Genome public.</title>
        <authorList>
            <person name="Liu C."/>
            <person name="Sun Q."/>
        </authorList>
    </citation>
    <scope>NUCLEOTIDE SEQUENCE</scope>
    <source>
        <strain evidence="3">NSJ-68</strain>
    </source>
</reference>
<accession>A0A923RMU1</accession>
<protein>
    <submittedName>
        <fullName evidence="3">Acyltransferase</fullName>
    </submittedName>
</protein>
<keyword evidence="1" id="KW-0812">Transmembrane</keyword>
<feature type="transmembrane region" description="Helical" evidence="1">
    <location>
        <begin position="201"/>
        <end position="217"/>
    </location>
</feature>
<keyword evidence="4" id="KW-1185">Reference proteome</keyword>
<feature type="transmembrane region" description="Helical" evidence="1">
    <location>
        <begin position="44"/>
        <end position="68"/>
    </location>
</feature>
<gene>
    <name evidence="3" type="ORF">H8S44_02890</name>
</gene>
<feature type="transmembrane region" description="Helical" evidence="1">
    <location>
        <begin position="120"/>
        <end position="136"/>
    </location>
</feature>
<feature type="transmembrane region" description="Helical" evidence="1">
    <location>
        <begin position="80"/>
        <end position="108"/>
    </location>
</feature>
<evidence type="ECO:0000256" key="1">
    <source>
        <dbReference type="SAM" id="Phobius"/>
    </source>
</evidence>
<feature type="transmembrane region" description="Helical" evidence="1">
    <location>
        <begin position="229"/>
        <end position="249"/>
    </location>
</feature>
<name>A0A923RMU1_9FIRM</name>
<keyword evidence="3" id="KW-0808">Transferase</keyword>
<feature type="transmembrane region" description="Helical" evidence="1">
    <location>
        <begin position="172"/>
        <end position="189"/>
    </location>
</feature>
<comment type="caution">
    <text evidence="3">The sequence shown here is derived from an EMBL/GenBank/DDBJ whole genome shotgun (WGS) entry which is preliminary data.</text>
</comment>
<dbReference type="Proteomes" id="UP000649345">
    <property type="component" value="Unassembled WGS sequence"/>
</dbReference>
<evidence type="ECO:0000313" key="3">
    <source>
        <dbReference type="EMBL" id="MBC5658720.1"/>
    </source>
</evidence>
<organism evidence="3 4">
    <name type="scientific">Anaerosacchariphilus hominis</name>
    <dbReference type="NCBI Taxonomy" id="2763017"/>
    <lineage>
        <taxon>Bacteria</taxon>
        <taxon>Bacillati</taxon>
        <taxon>Bacillota</taxon>
        <taxon>Clostridia</taxon>
        <taxon>Lachnospirales</taxon>
        <taxon>Lachnospiraceae</taxon>
        <taxon>Anaerosacchariphilus</taxon>
    </lineage>
</organism>
<dbReference type="InterPro" id="IPR002656">
    <property type="entry name" value="Acyl_transf_3_dom"/>
</dbReference>
<keyword evidence="1" id="KW-1133">Transmembrane helix</keyword>
<dbReference type="RefSeq" id="WP_186873340.1">
    <property type="nucleotide sequence ID" value="NZ_JACOOR010000002.1"/>
</dbReference>
<feature type="transmembrane region" description="Helical" evidence="1">
    <location>
        <begin position="302"/>
        <end position="322"/>
    </location>
</feature>
<dbReference type="Pfam" id="PF01757">
    <property type="entry name" value="Acyl_transf_3"/>
    <property type="match status" value="1"/>
</dbReference>
<feature type="domain" description="Acyltransferase 3" evidence="2">
    <location>
        <begin position="6"/>
        <end position="319"/>
    </location>
</feature>
<sequence length="352" mass="40397">MNEERNYGIDLSRLVFMFMVCTLHVLGQGGVLDACIIGTQKYKVYWLMEIMCYCAVDGFALISGYVATNKKHKYSKIVNMWLQVFFYSFIVTMLIGQICGADIGVRIILKSIFPVMLNTYWYFTAYVALFFAMPIFDKYIFEISEKEAMAMLIIMFFLYSLLGTIADPFITGNGYSALWIMILYCIGAITKKIKLFSRKKSRELVIWLGICIFITWIDKIYVRNERITLTNYLSPTILGSALILVILFSRIKVSKKVSKKIISRLSPLAFGIYLFQLNIIIWNEKLKNAFSYITSLDVVLGVLQVLGGAVLIFLVGLVVEYVRSNIYKKIKVALISEKIVDLAEKVFVRLMR</sequence>
<proteinExistence type="predicted"/>
<keyword evidence="3" id="KW-0012">Acyltransferase</keyword>
<keyword evidence="1" id="KW-0472">Membrane</keyword>
<dbReference type="EMBL" id="JACOOR010000002">
    <property type="protein sequence ID" value="MBC5658720.1"/>
    <property type="molecule type" value="Genomic_DNA"/>
</dbReference>
<evidence type="ECO:0000259" key="2">
    <source>
        <dbReference type="Pfam" id="PF01757"/>
    </source>
</evidence>
<feature type="transmembrane region" description="Helical" evidence="1">
    <location>
        <begin position="12"/>
        <end position="32"/>
    </location>
</feature>